<feature type="repeat" description="Pumilio" evidence="2">
    <location>
        <begin position="779"/>
        <end position="814"/>
    </location>
</feature>
<feature type="repeat" description="Pumilio" evidence="2">
    <location>
        <begin position="546"/>
        <end position="581"/>
    </location>
</feature>
<name>G4ZPG6_PHYSP</name>
<protein>
    <submittedName>
        <fullName evidence="5">RNA-binding mating protein</fullName>
    </submittedName>
</protein>
<keyword evidence="6" id="KW-1185">Reference proteome</keyword>
<dbReference type="EMBL" id="JH159155">
    <property type="protein sequence ID" value="EGZ15790.1"/>
    <property type="molecule type" value="Genomic_DNA"/>
</dbReference>
<dbReference type="InterPro" id="IPR001313">
    <property type="entry name" value="Pumilio_RNA-bd_rpt"/>
</dbReference>
<dbReference type="GO" id="GO:0010608">
    <property type="term" value="P:post-transcriptional regulation of gene expression"/>
    <property type="evidence" value="ECO:0007669"/>
    <property type="project" value="TreeGrafter"/>
</dbReference>
<dbReference type="Gene3D" id="1.25.10.10">
    <property type="entry name" value="Leucine-rich Repeat Variant"/>
    <property type="match status" value="1"/>
</dbReference>
<feature type="compositionally biased region" description="Polar residues" evidence="3">
    <location>
        <begin position="117"/>
        <end position="126"/>
    </location>
</feature>
<dbReference type="InterPro" id="IPR016024">
    <property type="entry name" value="ARM-type_fold"/>
</dbReference>
<feature type="compositionally biased region" description="Basic and acidic residues" evidence="3">
    <location>
        <begin position="48"/>
        <end position="63"/>
    </location>
</feature>
<feature type="region of interest" description="Disordered" evidence="3">
    <location>
        <begin position="344"/>
        <end position="367"/>
    </location>
</feature>
<keyword evidence="1" id="KW-0677">Repeat</keyword>
<dbReference type="GeneID" id="20658416"/>
<feature type="compositionally biased region" description="Basic and acidic residues" evidence="3">
    <location>
        <begin position="194"/>
        <end position="210"/>
    </location>
</feature>
<dbReference type="InterPro" id="IPR033133">
    <property type="entry name" value="PUM-HD"/>
</dbReference>
<evidence type="ECO:0000256" key="3">
    <source>
        <dbReference type="SAM" id="MobiDB-lite"/>
    </source>
</evidence>
<proteinExistence type="predicted"/>
<dbReference type="PANTHER" id="PTHR12537:SF12">
    <property type="entry name" value="MATERNAL PROTEIN PUMILIO"/>
    <property type="match status" value="1"/>
</dbReference>
<feature type="repeat" description="Pumilio" evidence="2">
    <location>
        <begin position="618"/>
        <end position="653"/>
    </location>
</feature>
<feature type="compositionally biased region" description="Basic and acidic residues" evidence="3">
    <location>
        <begin position="344"/>
        <end position="355"/>
    </location>
</feature>
<organism evidence="5 6">
    <name type="scientific">Phytophthora sojae (strain P6497)</name>
    <name type="common">Soybean stem and root rot agent</name>
    <name type="synonym">Phytophthora megasperma f. sp. glycines</name>
    <dbReference type="NCBI Taxonomy" id="1094619"/>
    <lineage>
        <taxon>Eukaryota</taxon>
        <taxon>Sar</taxon>
        <taxon>Stramenopiles</taxon>
        <taxon>Oomycota</taxon>
        <taxon>Peronosporomycetes</taxon>
        <taxon>Peronosporales</taxon>
        <taxon>Peronosporaceae</taxon>
        <taxon>Phytophthora</taxon>
    </lineage>
</organism>
<dbReference type="PANTHER" id="PTHR12537">
    <property type="entry name" value="RNA BINDING PROTEIN PUMILIO-RELATED"/>
    <property type="match status" value="1"/>
</dbReference>
<dbReference type="InParanoid" id="G4ZPG6"/>
<evidence type="ECO:0000313" key="5">
    <source>
        <dbReference type="EMBL" id="EGZ15790.1"/>
    </source>
</evidence>
<feature type="repeat" description="Pumilio" evidence="2">
    <location>
        <begin position="582"/>
        <end position="617"/>
    </location>
</feature>
<feature type="compositionally biased region" description="Low complexity" evidence="3">
    <location>
        <begin position="1"/>
        <end position="30"/>
    </location>
</feature>
<feature type="region of interest" description="Disordered" evidence="3">
    <location>
        <begin position="1"/>
        <end position="76"/>
    </location>
</feature>
<evidence type="ECO:0000256" key="2">
    <source>
        <dbReference type="PROSITE-ProRule" id="PRU00317"/>
    </source>
</evidence>
<dbReference type="GO" id="GO:0005737">
    <property type="term" value="C:cytoplasm"/>
    <property type="evidence" value="ECO:0007669"/>
    <property type="project" value="TreeGrafter"/>
</dbReference>
<evidence type="ECO:0000313" key="6">
    <source>
        <dbReference type="Proteomes" id="UP000002640"/>
    </source>
</evidence>
<dbReference type="PROSITE" id="PS50302">
    <property type="entry name" value="PUM"/>
    <property type="match status" value="8"/>
</dbReference>
<feature type="compositionally biased region" description="Polar residues" evidence="3">
    <location>
        <begin position="228"/>
        <end position="237"/>
    </location>
</feature>
<evidence type="ECO:0000256" key="1">
    <source>
        <dbReference type="ARBA" id="ARBA00022737"/>
    </source>
</evidence>
<dbReference type="Proteomes" id="UP000002640">
    <property type="component" value="Unassembled WGS sequence"/>
</dbReference>
<dbReference type="GO" id="GO:0003729">
    <property type="term" value="F:mRNA binding"/>
    <property type="evidence" value="ECO:0007669"/>
    <property type="project" value="TreeGrafter"/>
</dbReference>
<dbReference type="InterPro" id="IPR033712">
    <property type="entry name" value="Pumilio_RNA-bd"/>
</dbReference>
<dbReference type="InterPro" id="IPR011989">
    <property type="entry name" value="ARM-like"/>
</dbReference>
<feature type="repeat" description="Pumilio" evidence="2">
    <location>
        <begin position="707"/>
        <end position="742"/>
    </location>
</feature>
<feature type="compositionally biased region" description="Basic and acidic residues" evidence="3">
    <location>
        <begin position="138"/>
        <end position="149"/>
    </location>
</feature>
<dbReference type="STRING" id="1094619.G4ZPG6"/>
<accession>G4ZPG6</accession>
<sequence>MGHSDSMSPAKSSGGAPSTSSSSSSSSSAPLQQQRVVAAGSRIAALEKPVHHDNPVEPVRVKLQDPVGYPSDSLWSSEGLKARSSLLFSSSQALAERPASFALRAPRLQSKADSRSVHSAQTTPPSESEEGDSAAVDNQKEDQDQHESGGDAPSENGGELRSSWGTAQKLPSKDEQPTDNQEPEANGLSLSLQLRERETARPRRGSEPRSADIWTNPHNDFEDGEFDSTVTPTTSPDKLNPRAVPSFPRPSASASRSGSSRGGSQTQSGGCRVPPGMSLIDRIQEDFPRTPSPEYGQFDDEGSTGRRPSFGGRDQQTQSVFGISEGMGQLRLGDYRAAPLYDSSRRSGHDFDDLPRMPQHATGPRLVGVNGHRQVFGRSTSEPPFGGSYHGAMAQGYPSSYMMGAQGYPVMMGAAKSRWAADDDGYSFPSSPFGFAPSDFASPHAGHNSTVPNYGDGYAAEYRGMKPSDKMFKPRPSYPLVDHPLYERQDFQNYMPRPQMMHRPKVGGPRRGEFEYFHPVAHSYSSNSLLEEFNSAPKSEKWGLSSIKGHLFIFAKDQTGSRFIQQKLEKADEHVKAEAFSEIYPNSLLLMTDVFGNYVIQKFLEYGSADQQHALVELMTSNMISLALQVYGCRVIQRALEVTRVEEQLALIRQLKGHVMKCVVDQNGNHVLQKCIEAASWKRAAEYNGLGPQRFVTGEDIQFIIDSFIGHAAALSTHSYGCRVIQRVLEHCAPAQIRPLLNEIIYKCRDLVKDQFGNYVVQHVISHGEPDQRDIVMQAVLPEIARWSQHKYASNVVESCLEHATKGEISQIVDFILQCDESGASCPLLPMMKHMYGNYVVQKLLERADDHDRHRIVCIIRHNEDYLKRFTFGKHVLSRLEREEQASNYF</sequence>
<dbReference type="CDD" id="cd07920">
    <property type="entry name" value="Pumilio"/>
    <property type="match status" value="1"/>
</dbReference>
<feature type="region of interest" description="Disordered" evidence="3">
    <location>
        <begin position="105"/>
        <end position="316"/>
    </location>
</feature>
<dbReference type="SUPFAM" id="SSF48371">
    <property type="entry name" value="ARM repeat"/>
    <property type="match status" value="1"/>
</dbReference>
<dbReference type="SMR" id="G4ZPG6"/>
<dbReference type="Pfam" id="PF00806">
    <property type="entry name" value="PUF"/>
    <property type="match status" value="8"/>
</dbReference>
<dbReference type="AlphaFoldDB" id="G4ZPG6"/>
<dbReference type="SMART" id="SM00025">
    <property type="entry name" value="Pumilio"/>
    <property type="match status" value="8"/>
</dbReference>
<dbReference type="PROSITE" id="PS50303">
    <property type="entry name" value="PUM_HD"/>
    <property type="match status" value="1"/>
</dbReference>
<feature type="repeat" description="Pumilio" evidence="2">
    <location>
        <begin position="654"/>
        <end position="697"/>
    </location>
</feature>
<feature type="repeat" description="Pumilio" evidence="2">
    <location>
        <begin position="743"/>
        <end position="778"/>
    </location>
</feature>
<reference evidence="5 6" key="1">
    <citation type="journal article" date="2006" name="Science">
        <title>Phytophthora genome sequences uncover evolutionary origins and mechanisms of pathogenesis.</title>
        <authorList>
            <person name="Tyler B.M."/>
            <person name="Tripathy S."/>
            <person name="Zhang X."/>
            <person name="Dehal P."/>
            <person name="Jiang R.H."/>
            <person name="Aerts A."/>
            <person name="Arredondo F.D."/>
            <person name="Baxter L."/>
            <person name="Bensasson D."/>
            <person name="Beynon J.L."/>
            <person name="Chapman J."/>
            <person name="Damasceno C.M."/>
            <person name="Dorrance A.E."/>
            <person name="Dou D."/>
            <person name="Dickerman A.W."/>
            <person name="Dubchak I.L."/>
            <person name="Garbelotto M."/>
            <person name="Gijzen M."/>
            <person name="Gordon S.G."/>
            <person name="Govers F."/>
            <person name="Grunwald N.J."/>
            <person name="Huang W."/>
            <person name="Ivors K.L."/>
            <person name="Jones R.W."/>
            <person name="Kamoun S."/>
            <person name="Krampis K."/>
            <person name="Lamour K.H."/>
            <person name="Lee M.K."/>
            <person name="McDonald W.H."/>
            <person name="Medina M."/>
            <person name="Meijer H.J."/>
            <person name="Nordberg E.K."/>
            <person name="Maclean D.J."/>
            <person name="Ospina-Giraldo M.D."/>
            <person name="Morris P.F."/>
            <person name="Phuntumart V."/>
            <person name="Putnam N.H."/>
            <person name="Rash S."/>
            <person name="Rose J.K."/>
            <person name="Sakihama Y."/>
            <person name="Salamov A.A."/>
            <person name="Savidor A."/>
            <person name="Scheuring C.F."/>
            <person name="Smith B.M."/>
            <person name="Sobral B.W."/>
            <person name="Terry A."/>
            <person name="Torto-Alalibo T.A."/>
            <person name="Win J."/>
            <person name="Xu Z."/>
            <person name="Zhang H."/>
            <person name="Grigoriev I.V."/>
            <person name="Rokhsar D.S."/>
            <person name="Boore J.L."/>
        </authorList>
    </citation>
    <scope>NUCLEOTIDE SEQUENCE [LARGE SCALE GENOMIC DNA]</scope>
    <source>
        <strain evidence="5 6">P6497</strain>
    </source>
</reference>
<dbReference type="KEGG" id="psoj:PHYSODRAFT_504992"/>
<evidence type="ECO:0000259" key="4">
    <source>
        <dbReference type="PROSITE" id="PS50303"/>
    </source>
</evidence>
<feature type="domain" description="PUM-HD" evidence="4">
    <location>
        <begin position="525"/>
        <end position="884"/>
    </location>
</feature>
<dbReference type="RefSeq" id="XP_009529539.1">
    <property type="nucleotide sequence ID" value="XM_009531244.1"/>
</dbReference>
<feature type="compositionally biased region" description="Low complexity" evidence="3">
    <location>
        <begin position="241"/>
        <end position="264"/>
    </location>
</feature>
<gene>
    <name evidence="5" type="ORF">PHYSODRAFT_504992</name>
</gene>
<feature type="repeat" description="Pumilio" evidence="2">
    <location>
        <begin position="823"/>
        <end position="858"/>
    </location>
</feature>
<dbReference type="OMA" id="HVMKCVV"/>